<evidence type="ECO:0000256" key="5">
    <source>
        <dbReference type="ARBA" id="ARBA00022516"/>
    </source>
</evidence>
<dbReference type="RefSeq" id="WP_070124095.1">
    <property type="nucleotide sequence ID" value="NZ_MDHN01000010.1"/>
</dbReference>
<keyword evidence="5 13" id="KW-0444">Lipid biosynthesis</keyword>
<comment type="pathway">
    <text evidence="2 13">Glycolipid biosynthesis; lipid IV(A) biosynthesis; lipid IV(A) from (3R)-3-hydroxytetradecanoyl-[acyl-carrier-protein] and UDP-N-acetyl-alpha-D-glucosamine: step 6/6.</text>
</comment>
<dbReference type="PANTHER" id="PTHR42724">
    <property type="entry name" value="TETRAACYLDISACCHARIDE 4'-KINASE"/>
    <property type="match status" value="1"/>
</dbReference>
<dbReference type="STRING" id="1656094.BFC18_06275"/>
<evidence type="ECO:0000256" key="1">
    <source>
        <dbReference type="ARBA" id="ARBA00002274"/>
    </source>
</evidence>
<keyword evidence="7 13" id="KW-0808">Transferase</keyword>
<dbReference type="OrthoDB" id="9766423at2"/>
<dbReference type="GO" id="GO:0009029">
    <property type="term" value="F:lipid-A 4'-kinase activity"/>
    <property type="evidence" value="ECO:0007669"/>
    <property type="project" value="UniProtKB-UniRule"/>
</dbReference>
<evidence type="ECO:0000313" key="15">
    <source>
        <dbReference type="EMBL" id="OFC71755.1"/>
    </source>
</evidence>
<keyword evidence="14" id="KW-1133">Transmembrane helix</keyword>
<dbReference type="SUPFAM" id="SSF52540">
    <property type="entry name" value="P-loop containing nucleoside triphosphate hydrolases"/>
    <property type="match status" value="1"/>
</dbReference>
<keyword evidence="14" id="KW-0812">Transmembrane</keyword>
<evidence type="ECO:0000256" key="4">
    <source>
        <dbReference type="ARBA" id="ARBA00016436"/>
    </source>
</evidence>
<evidence type="ECO:0000256" key="12">
    <source>
        <dbReference type="ARBA" id="ARBA00029757"/>
    </source>
</evidence>
<dbReference type="InterPro" id="IPR003758">
    <property type="entry name" value="LpxK"/>
</dbReference>
<proteinExistence type="inferred from homology"/>
<feature type="binding site" evidence="13">
    <location>
        <begin position="57"/>
        <end position="64"/>
    </location>
    <ligand>
        <name>ATP</name>
        <dbReference type="ChEBI" id="CHEBI:30616"/>
    </ligand>
</feature>
<evidence type="ECO:0000256" key="14">
    <source>
        <dbReference type="SAM" id="Phobius"/>
    </source>
</evidence>
<keyword evidence="11 13" id="KW-0443">Lipid metabolism</keyword>
<reference evidence="15 16" key="1">
    <citation type="submission" date="2016-08" db="EMBL/GenBank/DDBJ databases">
        <authorList>
            <person name="Seilhamer J.J."/>
        </authorList>
    </citation>
    <scope>NUCLEOTIDE SEQUENCE [LARGE SCALE GENOMIC DNA]</scope>
    <source>
        <strain evidence="15 16">KCTC 42603</strain>
    </source>
</reference>
<dbReference type="Pfam" id="PF02606">
    <property type="entry name" value="LpxK"/>
    <property type="match status" value="1"/>
</dbReference>
<comment type="function">
    <text evidence="1 13">Transfers the gamma-phosphate of ATP to the 4'-position of a tetraacyldisaccharide 1-phosphate intermediate (termed DS-1-P) to form tetraacyldisaccharide 1,4'-bis-phosphate (lipid IVA).</text>
</comment>
<evidence type="ECO:0000256" key="13">
    <source>
        <dbReference type="HAMAP-Rule" id="MF_00409"/>
    </source>
</evidence>
<dbReference type="GO" id="GO:0005886">
    <property type="term" value="C:plasma membrane"/>
    <property type="evidence" value="ECO:0007669"/>
    <property type="project" value="TreeGrafter"/>
</dbReference>
<evidence type="ECO:0000256" key="11">
    <source>
        <dbReference type="ARBA" id="ARBA00023098"/>
    </source>
</evidence>
<dbReference type="PANTHER" id="PTHR42724:SF1">
    <property type="entry name" value="TETRAACYLDISACCHARIDE 4'-KINASE, MITOCHONDRIAL-RELATED"/>
    <property type="match status" value="1"/>
</dbReference>
<keyword evidence="6 13" id="KW-0441">Lipid A biosynthesis</keyword>
<dbReference type="GO" id="GO:0005524">
    <property type="term" value="F:ATP binding"/>
    <property type="evidence" value="ECO:0007669"/>
    <property type="project" value="UniProtKB-UniRule"/>
</dbReference>
<comment type="caution">
    <text evidence="15">The sequence shown here is derived from an EMBL/GenBank/DDBJ whole genome shotgun (WGS) entry which is preliminary data.</text>
</comment>
<dbReference type="InterPro" id="IPR027417">
    <property type="entry name" value="P-loop_NTPase"/>
</dbReference>
<keyword evidence="9 13" id="KW-0418">Kinase</keyword>
<dbReference type="EMBL" id="MDHN01000010">
    <property type="protein sequence ID" value="OFC71755.1"/>
    <property type="molecule type" value="Genomic_DNA"/>
</dbReference>
<accession>A0A1E7ZE21</accession>
<name>A0A1E7ZE21_9ALTE</name>
<dbReference type="GO" id="GO:0009245">
    <property type="term" value="P:lipid A biosynthetic process"/>
    <property type="evidence" value="ECO:0007669"/>
    <property type="project" value="UniProtKB-UniRule"/>
</dbReference>
<evidence type="ECO:0000256" key="8">
    <source>
        <dbReference type="ARBA" id="ARBA00022741"/>
    </source>
</evidence>
<evidence type="ECO:0000313" key="16">
    <source>
        <dbReference type="Proteomes" id="UP000175691"/>
    </source>
</evidence>
<evidence type="ECO:0000256" key="7">
    <source>
        <dbReference type="ARBA" id="ARBA00022679"/>
    </source>
</evidence>
<keyword evidence="10 13" id="KW-0067">ATP-binding</keyword>
<protein>
    <recommendedName>
        <fullName evidence="4 13">Tetraacyldisaccharide 4'-kinase</fullName>
        <ecNumber evidence="3 13">2.7.1.130</ecNumber>
    </recommendedName>
    <alternativeName>
        <fullName evidence="12 13">Lipid A 4'-kinase</fullName>
    </alternativeName>
</protein>
<evidence type="ECO:0000256" key="2">
    <source>
        <dbReference type="ARBA" id="ARBA00004870"/>
    </source>
</evidence>
<comment type="similarity">
    <text evidence="13">Belongs to the LpxK family.</text>
</comment>
<sequence>MNAVQDLWYKKSLVAWLLWPLSVLFCLISGVRRSLFRAGIKTSSKPDAFIIVVGNITVGGNGKTPVVLAVVEHFKTQGVLVGVLSRGYGGTMTAHPHLVSPNDEASVVGDEPSLIARRAGVPVVIDPIRARGAAKLANELGCKVIVCDDGLQHYALKRDLELVVMDKRLLGNGHLLPMGPLREKPNRLASADALILNGDVDLTALKQTVNLPQDFGFTLIGNGFVNVRNHELKRVSTDFTGKRVSALAGIGHPQRFFKQLSDMGVDTARCRAFADHHHFQPEDLPDGTVLMTEKDAVKVREFAHEDCWYLPVKASFPTTFYAFLHRHYVNYSKEK</sequence>
<keyword evidence="14" id="KW-0472">Membrane</keyword>
<comment type="catalytic activity">
    <reaction evidence="13">
        <text>a lipid A disaccharide + ATP = a lipid IVA + ADP + H(+)</text>
        <dbReference type="Rhea" id="RHEA:67840"/>
        <dbReference type="ChEBI" id="CHEBI:15378"/>
        <dbReference type="ChEBI" id="CHEBI:30616"/>
        <dbReference type="ChEBI" id="CHEBI:176343"/>
        <dbReference type="ChEBI" id="CHEBI:176425"/>
        <dbReference type="ChEBI" id="CHEBI:456216"/>
        <dbReference type="EC" id="2.7.1.130"/>
    </reaction>
</comment>
<dbReference type="Proteomes" id="UP000175691">
    <property type="component" value="Unassembled WGS sequence"/>
</dbReference>
<dbReference type="UniPathway" id="UPA00359">
    <property type="reaction ID" value="UER00482"/>
</dbReference>
<keyword evidence="8 13" id="KW-0547">Nucleotide-binding</keyword>
<dbReference type="GO" id="GO:0009244">
    <property type="term" value="P:lipopolysaccharide core region biosynthetic process"/>
    <property type="evidence" value="ECO:0007669"/>
    <property type="project" value="TreeGrafter"/>
</dbReference>
<dbReference type="AlphaFoldDB" id="A0A1E7ZE21"/>
<evidence type="ECO:0000256" key="10">
    <source>
        <dbReference type="ARBA" id="ARBA00022840"/>
    </source>
</evidence>
<keyword evidence="16" id="KW-1185">Reference proteome</keyword>
<dbReference type="NCBIfam" id="TIGR00682">
    <property type="entry name" value="lpxK"/>
    <property type="match status" value="1"/>
</dbReference>
<gene>
    <name evidence="13" type="primary">lpxK</name>
    <name evidence="15" type="ORF">BFC18_06275</name>
</gene>
<dbReference type="HAMAP" id="MF_00409">
    <property type="entry name" value="LpxK"/>
    <property type="match status" value="1"/>
</dbReference>
<dbReference type="EC" id="2.7.1.130" evidence="3 13"/>
<organism evidence="15 16">
    <name type="scientific">Alteromonas confluentis</name>
    <dbReference type="NCBI Taxonomy" id="1656094"/>
    <lineage>
        <taxon>Bacteria</taxon>
        <taxon>Pseudomonadati</taxon>
        <taxon>Pseudomonadota</taxon>
        <taxon>Gammaproteobacteria</taxon>
        <taxon>Alteromonadales</taxon>
        <taxon>Alteromonadaceae</taxon>
        <taxon>Alteromonas/Salinimonas group</taxon>
        <taxon>Alteromonas</taxon>
    </lineage>
</organism>
<evidence type="ECO:0000256" key="3">
    <source>
        <dbReference type="ARBA" id="ARBA00012071"/>
    </source>
</evidence>
<evidence type="ECO:0000256" key="9">
    <source>
        <dbReference type="ARBA" id="ARBA00022777"/>
    </source>
</evidence>
<evidence type="ECO:0000256" key="6">
    <source>
        <dbReference type="ARBA" id="ARBA00022556"/>
    </source>
</evidence>
<feature type="transmembrane region" description="Helical" evidence="14">
    <location>
        <begin position="12"/>
        <end position="31"/>
    </location>
</feature>